<feature type="region of interest" description="Disordered" evidence="1">
    <location>
        <begin position="1"/>
        <end position="28"/>
    </location>
</feature>
<protein>
    <submittedName>
        <fullName evidence="2">Uncharacterized protein</fullName>
    </submittedName>
</protein>
<name>A0A3E2GT77_SCYLI</name>
<comment type="caution">
    <text evidence="2">The sequence shown here is derived from an EMBL/GenBank/DDBJ whole genome shotgun (WGS) entry which is preliminary data.</text>
</comment>
<feature type="non-terminal residue" evidence="2">
    <location>
        <position position="83"/>
    </location>
</feature>
<reference evidence="2 3" key="1">
    <citation type="submission" date="2018-05" db="EMBL/GenBank/DDBJ databases">
        <title>Draft genome sequence of Scytalidium lignicola DSM 105466, a ubiquitous saprotrophic fungus.</title>
        <authorList>
            <person name="Buettner E."/>
            <person name="Gebauer A.M."/>
            <person name="Hofrichter M."/>
            <person name="Liers C."/>
            <person name="Kellner H."/>
        </authorList>
    </citation>
    <scope>NUCLEOTIDE SEQUENCE [LARGE SCALE GENOMIC DNA]</scope>
    <source>
        <strain evidence="2 3">DSM 105466</strain>
    </source>
</reference>
<accession>A0A3E2GT77</accession>
<gene>
    <name evidence="2" type="ORF">B7463_g12018</name>
</gene>
<sequence length="83" mass="9231">MSQSHSDYDQSDSDSSEESVLPTQEVPFERQQHILRSIEAQIKELESPEIPLSSLGQFNIRATEAMLDPSGGPCADLTFFAPY</sequence>
<dbReference type="Proteomes" id="UP000258309">
    <property type="component" value="Unassembled WGS sequence"/>
</dbReference>
<evidence type="ECO:0000313" key="3">
    <source>
        <dbReference type="Proteomes" id="UP000258309"/>
    </source>
</evidence>
<organism evidence="2 3">
    <name type="scientific">Scytalidium lignicola</name>
    <name type="common">Hyphomycete</name>
    <dbReference type="NCBI Taxonomy" id="5539"/>
    <lineage>
        <taxon>Eukaryota</taxon>
        <taxon>Fungi</taxon>
        <taxon>Dikarya</taxon>
        <taxon>Ascomycota</taxon>
        <taxon>Pezizomycotina</taxon>
        <taxon>Leotiomycetes</taxon>
        <taxon>Leotiomycetes incertae sedis</taxon>
        <taxon>Scytalidium</taxon>
    </lineage>
</organism>
<evidence type="ECO:0000313" key="2">
    <source>
        <dbReference type="EMBL" id="RFU24319.1"/>
    </source>
</evidence>
<feature type="non-terminal residue" evidence="2">
    <location>
        <position position="1"/>
    </location>
</feature>
<dbReference type="AlphaFoldDB" id="A0A3E2GT77"/>
<dbReference type="EMBL" id="NCSJ02000465">
    <property type="protein sequence ID" value="RFU24319.1"/>
    <property type="molecule type" value="Genomic_DNA"/>
</dbReference>
<proteinExistence type="predicted"/>
<evidence type="ECO:0000256" key="1">
    <source>
        <dbReference type="SAM" id="MobiDB-lite"/>
    </source>
</evidence>
<keyword evidence="3" id="KW-1185">Reference proteome</keyword>